<reference evidence="1 2" key="1">
    <citation type="journal article" date="2016" name="Int. J. Syst. Evol. Microbiol.">
        <title>Panacibacter ginsenosidivorans gen. nov., sp. nov., with ginsenoside converting activity isolated from soil of a ginseng field.</title>
        <authorList>
            <person name="Siddiqi M.Z."/>
            <person name="Muhammad Shafi S."/>
            <person name="Choi K.D."/>
            <person name="Im W.T."/>
        </authorList>
    </citation>
    <scope>NUCLEOTIDE SEQUENCE [LARGE SCALE GENOMIC DNA]</scope>
    <source>
        <strain evidence="1 2">Gsoil1550</strain>
    </source>
</reference>
<dbReference type="KEGG" id="pgin:FRZ67_11525"/>
<gene>
    <name evidence="1" type="ORF">FRZ67_11525</name>
</gene>
<dbReference type="AlphaFoldDB" id="A0A5B8VC93"/>
<evidence type="ECO:0000313" key="1">
    <source>
        <dbReference type="EMBL" id="QEC67898.1"/>
    </source>
</evidence>
<dbReference type="RefSeq" id="WP_147189705.1">
    <property type="nucleotide sequence ID" value="NZ_CP042435.1"/>
</dbReference>
<dbReference type="EMBL" id="CP042435">
    <property type="protein sequence ID" value="QEC67898.1"/>
    <property type="molecule type" value="Genomic_DNA"/>
</dbReference>
<sequence>MKAQLNTIETIVSFNGADYFIVKNENGWLEVNGPDKFQFTRDNNYRWQFTKEIDADLAINLKVKAIFFHLV</sequence>
<evidence type="ECO:0000313" key="2">
    <source>
        <dbReference type="Proteomes" id="UP000321533"/>
    </source>
</evidence>
<accession>A0A5B8VC93</accession>
<name>A0A5B8VC93_9BACT</name>
<keyword evidence="2" id="KW-1185">Reference proteome</keyword>
<dbReference type="Proteomes" id="UP000321533">
    <property type="component" value="Chromosome"/>
</dbReference>
<protein>
    <submittedName>
        <fullName evidence="1">Uncharacterized protein</fullName>
    </submittedName>
</protein>
<proteinExistence type="predicted"/>
<organism evidence="1 2">
    <name type="scientific">Panacibacter ginsenosidivorans</name>
    <dbReference type="NCBI Taxonomy" id="1813871"/>
    <lineage>
        <taxon>Bacteria</taxon>
        <taxon>Pseudomonadati</taxon>
        <taxon>Bacteroidota</taxon>
        <taxon>Chitinophagia</taxon>
        <taxon>Chitinophagales</taxon>
        <taxon>Chitinophagaceae</taxon>
        <taxon>Panacibacter</taxon>
    </lineage>
</organism>